<evidence type="ECO:0000313" key="2">
    <source>
        <dbReference type="EMBL" id="QDQ73805.1"/>
    </source>
</evidence>
<keyword evidence="1" id="KW-0472">Membrane</keyword>
<keyword evidence="3" id="KW-1185">Reference proteome</keyword>
<protein>
    <recommendedName>
        <fullName evidence="4">ATP synthase subunit I</fullName>
    </recommendedName>
</protein>
<name>A0A516V5K6_9GAMM</name>
<keyword evidence="1" id="KW-0812">Transmembrane</keyword>
<evidence type="ECO:0008006" key="4">
    <source>
        <dbReference type="Google" id="ProtNLM"/>
    </source>
</evidence>
<dbReference type="EMBL" id="CP041742">
    <property type="protein sequence ID" value="QDQ73805.1"/>
    <property type="molecule type" value="Genomic_DNA"/>
</dbReference>
<dbReference type="InterPro" id="IPR006311">
    <property type="entry name" value="TAT_signal"/>
</dbReference>
<feature type="transmembrane region" description="Helical" evidence="1">
    <location>
        <begin position="101"/>
        <end position="118"/>
    </location>
</feature>
<accession>A0A516V5K6</accession>
<reference evidence="2 3" key="1">
    <citation type="submission" date="2019-07" db="EMBL/GenBank/DDBJ databases">
        <title>Lysobacter weifangensis sp. nov., isolated from bensulfuron-methyl contaminated farmland soil.</title>
        <authorList>
            <person name="Zhao H."/>
        </authorList>
    </citation>
    <scope>NUCLEOTIDE SEQUENCE [LARGE SCALE GENOMIC DNA]</scope>
    <source>
        <strain evidence="2 3">CC-Bw-6</strain>
    </source>
</reference>
<proteinExistence type="predicted"/>
<evidence type="ECO:0000313" key="3">
    <source>
        <dbReference type="Proteomes" id="UP000315891"/>
    </source>
</evidence>
<dbReference type="RefSeq" id="WP_143879317.1">
    <property type="nucleotide sequence ID" value="NZ_BAABLZ010000001.1"/>
</dbReference>
<organism evidence="2 3">
    <name type="scientific">Pseudoluteimonas lycopersici</name>
    <dbReference type="NCBI Taxonomy" id="1324796"/>
    <lineage>
        <taxon>Bacteria</taxon>
        <taxon>Pseudomonadati</taxon>
        <taxon>Pseudomonadota</taxon>
        <taxon>Gammaproteobacteria</taxon>
        <taxon>Lysobacterales</taxon>
        <taxon>Lysobacteraceae</taxon>
        <taxon>Pseudoluteimonas</taxon>
    </lineage>
</organism>
<evidence type="ECO:0000256" key="1">
    <source>
        <dbReference type="SAM" id="Phobius"/>
    </source>
</evidence>
<dbReference type="Proteomes" id="UP000315891">
    <property type="component" value="Chromosome"/>
</dbReference>
<gene>
    <name evidence="2" type="ORF">FNZ56_07920</name>
</gene>
<feature type="transmembrane region" description="Helical" evidence="1">
    <location>
        <begin position="38"/>
        <end position="59"/>
    </location>
</feature>
<feature type="transmembrane region" description="Helical" evidence="1">
    <location>
        <begin position="12"/>
        <end position="32"/>
    </location>
</feature>
<dbReference type="AlphaFoldDB" id="A0A516V5K6"/>
<sequence length="129" mass="12930">MHDPIAASRRSALRAVAMQAVVALLVALAFLAGDGTRAAAAAAIGGLALAFGNAVAATLSLRGAVPARFAFAALLAGTTAKWMVVFVALGIGLLAWQLPPLPMLAGLATGLVAWLAGLRRLGMEQATKG</sequence>
<feature type="transmembrane region" description="Helical" evidence="1">
    <location>
        <begin position="71"/>
        <end position="95"/>
    </location>
</feature>
<dbReference type="PROSITE" id="PS51318">
    <property type="entry name" value="TAT"/>
    <property type="match status" value="1"/>
</dbReference>
<keyword evidence="1" id="KW-1133">Transmembrane helix</keyword>